<dbReference type="Proteomes" id="UP000198480">
    <property type="component" value="Unassembled WGS sequence"/>
</dbReference>
<feature type="transmembrane region" description="Helical" evidence="1">
    <location>
        <begin position="26"/>
        <end position="44"/>
    </location>
</feature>
<feature type="transmembrane region" description="Helical" evidence="1">
    <location>
        <begin position="96"/>
        <end position="118"/>
    </location>
</feature>
<feature type="transmembrane region" description="Helical" evidence="1">
    <location>
        <begin position="138"/>
        <end position="158"/>
    </location>
</feature>
<name>A0A239CT31_9BACT</name>
<feature type="transmembrane region" description="Helical" evidence="1">
    <location>
        <begin position="256"/>
        <end position="276"/>
    </location>
</feature>
<dbReference type="InterPro" id="IPR029468">
    <property type="entry name" value="O-ag_pol_Wzy"/>
</dbReference>
<feature type="transmembrane region" description="Helical" evidence="1">
    <location>
        <begin position="453"/>
        <end position="471"/>
    </location>
</feature>
<organism evidence="2 3">
    <name type="scientific">Belliella buryatensis</name>
    <dbReference type="NCBI Taxonomy" id="1500549"/>
    <lineage>
        <taxon>Bacteria</taxon>
        <taxon>Pseudomonadati</taxon>
        <taxon>Bacteroidota</taxon>
        <taxon>Cytophagia</taxon>
        <taxon>Cytophagales</taxon>
        <taxon>Cyclobacteriaceae</taxon>
        <taxon>Belliella</taxon>
    </lineage>
</organism>
<feature type="transmembrane region" description="Helical" evidence="1">
    <location>
        <begin position="178"/>
        <end position="195"/>
    </location>
</feature>
<feature type="transmembrane region" description="Helical" evidence="1">
    <location>
        <begin position="207"/>
        <end position="228"/>
    </location>
</feature>
<dbReference type="Pfam" id="PF14296">
    <property type="entry name" value="O-ag_pol_Wzy"/>
    <property type="match status" value="1"/>
</dbReference>
<keyword evidence="3" id="KW-1185">Reference proteome</keyword>
<feature type="transmembrane region" description="Helical" evidence="1">
    <location>
        <begin position="422"/>
        <end position="441"/>
    </location>
</feature>
<feature type="transmembrane region" description="Helical" evidence="1">
    <location>
        <begin position="390"/>
        <end position="410"/>
    </location>
</feature>
<dbReference type="NCBIfam" id="TIGR04370">
    <property type="entry name" value="glyco_rpt_poly"/>
    <property type="match status" value="1"/>
</dbReference>
<accession>A0A239CT31</accession>
<sequence length="482" mass="55540">MKFFISLILLTLLVFLKDVPVILTKRYLIFVLSLNLVALILFSLRRENEVNLKKQYFKISTLFLVGFIIVHFQIYLEYVLGTYENFGQDYFYDTTMVPKATLVASIALNAFLLGYMFFKKENIRIKKEYKISPKKLIFYFNLIMFFLFILTTDFKYFLGGYGRNGIELSALSSFSNEFYLFSTLGYIIIIVRNSLIKNNQIDNLFDYLKLFNFFFKVVLFMFFILVLLSGDRGPLIQIGLVLFGGFIILSKKKYKLPTVIFLLFIAASLISFIAYVREFKDTNSYLEKIEIANKAKSVSGKSKAFSSNTLELAASVRSYHAAIIFTENVSHTYGIFQGFQLFSIIPGFRSVFLSLTGVDSEDVVSTKFLTRQIQGEEITHGLGTTSLADIYLDFGVIGTLIMFYGFGYFLRMLEVKIFISQAPSLFSSSLFFVFLSKSVYLGRSQIMMVFKEAVIIFLIIILFTYLSELLMKFKIDLKKNEN</sequence>
<dbReference type="AlphaFoldDB" id="A0A239CT31"/>
<keyword evidence="1" id="KW-1133">Transmembrane helix</keyword>
<keyword evidence="1" id="KW-0812">Transmembrane</keyword>
<keyword evidence="1" id="KW-0472">Membrane</keyword>
<feature type="transmembrane region" description="Helical" evidence="1">
    <location>
        <begin position="56"/>
        <end position="76"/>
    </location>
</feature>
<gene>
    <name evidence="2" type="ORF">SAMN06295967_105219</name>
</gene>
<dbReference type="RefSeq" id="WP_170932449.1">
    <property type="nucleotide sequence ID" value="NZ_FZOK01000005.1"/>
</dbReference>
<evidence type="ECO:0000313" key="2">
    <source>
        <dbReference type="EMBL" id="SNS23345.1"/>
    </source>
</evidence>
<protein>
    <submittedName>
        <fullName evidence="2">Oligosaccharide repeat unit polymerase</fullName>
    </submittedName>
</protein>
<evidence type="ECO:0000256" key="1">
    <source>
        <dbReference type="SAM" id="Phobius"/>
    </source>
</evidence>
<dbReference type="EMBL" id="FZOK01000005">
    <property type="protein sequence ID" value="SNS23345.1"/>
    <property type="molecule type" value="Genomic_DNA"/>
</dbReference>
<feature type="transmembrane region" description="Helical" evidence="1">
    <location>
        <begin position="234"/>
        <end position="249"/>
    </location>
</feature>
<reference evidence="3" key="1">
    <citation type="submission" date="2017-06" db="EMBL/GenBank/DDBJ databases">
        <authorList>
            <person name="Varghese N."/>
            <person name="Submissions S."/>
        </authorList>
    </citation>
    <scope>NUCLEOTIDE SEQUENCE [LARGE SCALE GENOMIC DNA]</scope>
    <source>
        <strain evidence="3">5C</strain>
    </source>
</reference>
<evidence type="ECO:0000313" key="3">
    <source>
        <dbReference type="Proteomes" id="UP000198480"/>
    </source>
</evidence>
<proteinExistence type="predicted"/>